<dbReference type="EMBL" id="MXAN01000051">
    <property type="protein sequence ID" value="OPH36218.1"/>
    <property type="molecule type" value="Genomic_DNA"/>
</dbReference>
<dbReference type="InterPro" id="IPR036715">
    <property type="entry name" value="A-2_3-sialylTrfase_sf"/>
</dbReference>
<name>A0A1V4GUZ5_MORLA</name>
<dbReference type="AlphaFoldDB" id="A0A1V4GUZ5"/>
<dbReference type="Pfam" id="PF06002">
    <property type="entry name" value="CST-I"/>
    <property type="match status" value="1"/>
</dbReference>
<dbReference type="SUPFAM" id="SSF102414">
    <property type="entry name" value="Alpha-2,3/8-sialyltransferase CstII"/>
    <property type="match status" value="1"/>
</dbReference>
<reference evidence="2" key="1">
    <citation type="submission" date="2017-03" db="EMBL/GenBank/DDBJ databases">
        <title>Draft genome sequence of Moraxella equi CCUG 4950T type strain.</title>
        <authorList>
            <person name="Salva-Serra F."/>
            <person name="Engstrom-Jakobsson H."/>
            <person name="Thorell K."/>
            <person name="Jaen-Luchoro D."/>
            <person name="Gonzales-Siles L."/>
            <person name="Karlsson R."/>
            <person name="Yazdan S."/>
            <person name="Boulund F."/>
            <person name="Johnning A."/>
            <person name="Engstrand L."/>
            <person name="Kristiansson E."/>
            <person name="Moore E."/>
        </authorList>
    </citation>
    <scope>NUCLEOTIDE SEQUENCE [LARGE SCALE GENOMIC DNA]</scope>
    <source>
        <strain evidence="2">CCUG 4441</strain>
    </source>
</reference>
<sequence length="291" mass="34252">MYMKSAVVAGNGPSLAEIDYSLLPDDYDVFRCNQFYFEDKYFLGKKVKYAFLNFSVILEQYFTYKTLDTNNEYSIENIVISRLAEASTDKKYQGFKYYFPDIKDGYDLYISKLELFNCFLKFNNLYKGNYITSGVYMVAVAVALGYKNIYIAGIDFYEDSNNSYVFNHQKSNFIKVFPKIKRLVKNGIHNKNFDIEALRFLEENYDINIVSLCPKSSFSKYFPCTYPDIKDNSKEFVIVEKPYEAIKDILIPIERAYLITGYNISIFKRINSKARRYFKSLLHQLVLFIKF</sequence>
<protein>
    <recommendedName>
        <fullName evidence="3">Alpha-2,3-sialyltransferase (CST-I)</fullName>
    </recommendedName>
</protein>
<organism evidence="1 2">
    <name type="scientific">Moraxella lacunata</name>
    <dbReference type="NCBI Taxonomy" id="477"/>
    <lineage>
        <taxon>Bacteria</taxon>
        <taxon>Pseudomonadati</taxon>
        <taxon>Pseudomonadota</taxon>
        <taxon>Gammaproteobacteria</taxon>
        <taxon>Moraxellales</taxon>
        <taxon>Moraxellaceae</taxon>
        <taxon>Moraxella</taxon>
    </lineage>
</organism>
<evidence type="ECO:0008006" key="3">
    <source>
        <dbReference type="Google" id="ProtNLM"/>
    </source>
</evidence>
<dbReference type="Proteomes" id="UP000191025">
    <property type="component" value="Unassembled WGS sequence"/>
</dbReference>
<dbReference type="InterPro" id="IPR009251">
    <property type="entry name" value="A-2_3-sialyltransferase"/>
</dbReference>
<proteinExistence type="predicted"/>
<accession>A0A1V4GUZ5</accession>
<evidence type="ECO:0000313" key="2">
    <source>
        <dbReference type="Proteomes" id="UP000191025"/>
    </source>
</evidence>
<gene>
    <name evidence="1" type="ORF">B5J94_07545</name>
</gene>
<dbReference type="Gene3D" id="3.90.1480.10">
    <property type="entry name" value="Alpha-2,3-sialyltransferase"/>
    <property type="match status" value="1"/>
</dbReference>
<comment type="caution">
    <text evidence="1">The sequence shown here is derived from an EMBL/GenBank/DDBJ whole genome shotgun (WGS) entry which is preliminary data.</text>
</comment>
<evidence type="ECO:0000313" key="1">
    <source>
        <dbReference type="EMBL" id="OPH36218.1"/>
    </source>
</evidence>